<comment type="similarity">
    <text evidence="2 6">Belongs to the transposase mutator family.</text>
</comment>
<dbReference type="EMBL" id="CP001600">
    <property type="protein sequence ID" value="ACR70259.1"/>
    <property type="molecule type" value="Genomic_DNA"/>
</dbReference>
<accession>C5BAQ2</accession>
<dbReference type="InterPro" id="IPR001207">
    <property type="entry name" value="Transposase_mutator"/>
</dbReference>
<dbReference type="PANTHER" id="PTHR33217">
    <property type="entry name" value="TRANSPOSASE FOR INSERTION SEQUENCE ELEMENT IS1081"/>
    <property type="match status" value="1"/>
</dbReference>
<evidence type="ECO:0000256" key="1">
    <source>
        <dbReference type="ARBA" id="ARBA00002190"/>
    </source>
</evidence>
<protein>
    <recommendedName>
        <fullName evidence="6">Mutator family transposase</fullName>
    </recommendedName>
</protein>
<evidence type="ECO:0000313" key="7">
    <source>
        <dbReference type="EMBL" id="ACR70259.1"/>
    </source>
</evidence>
<evidence type="ECO:0000256" key="2">
    <source>
        <dbReference type="ARBA" id="ARBA00010961"/>
    </source>
</evidence>
<keyword evidence="3 6" id="KW-0815">Transposition</keyword>
<name>C5BAQ2_EDWI9</name>
<dbReference type="HOGENOM" id="CLU_3006940_0_0_6"/>
<evidence type="ECO:0000313" key="8">
    <source>
        <dbReference type="Proteomes" id="UP000001485"/>
    </source>
</evidence>
<gene>
    <name evidence="7" type="ordered locus">NT01EI_3109</name>
</gene>
<reference evidence="7 8" key="2">
    <citation type="journal article" date="2012" name="J. Bacteriol.">
        <title>Genome Sequence of Edwardsiella ictaluri 93-146, a Strain Associated with a Natural Channel Catfish Outbreak of Enteric Septicemia of Catfish.</title>
        <authorList>
            <person name="Williams M.L."/>
            <person name="Gillaspy A.F."/>
            <person name="Dyer D.W."/>
            <person name="Thune R.L."/>
            <person name="Waldbieser G.C."/>
            <person name="Schuster S.C."/>
            <person name="Gipson J."/>
            <person name="Zaitshik J."/>
            <person name="Landry C."/>
            <person name="Banes M.M."/>
            <person name="Lawrence M.L."/>
        </authorList>
    </citation>
    <scope>NUCLEOTIDE SEQUENCE [LARGE SCALE GENOMIC DNA]</scope>
    <source>
        <strain evidence="7 8">93-146</strain>
    </source>
</reference>
<keyword evidence="6" id="KW-0814">Transposable element</keyword>
<dbReference type="Proteomes" id="UP000001485">
    <property type="component" value="Chromosome"/>
</dbReference>
<keyword evidence="4 6" id="KW-0238">DNA-binding</keyword>
<evidence type="ECO:0000256" key="5">
    <source>
        <dbReference type="ARBA" id="ARBA00023172"/>
    </source>
</evidence>
<evidence type="ECO:0000256" key="4">
    <source>
        <dbReference type="ARBA" id="ARBA00023125"/>
    </source>
</evidence>
<evidence type="ECO:0000256" key="6">
    <source>
        <dbReference type="RuleBase" id="RU365089"/>
    </source>
</evidence>
<reference evidence="8" key="1">
    <citation type="submission" date="2009-03" db="EMBL/GenBank/DDBJ databases">
        <title>Complete genome sequence of Edwardsiella ictaluri 93-146.</title>
        <authorList>
            <person name="Williams M.L."/>
            <person name="Gillaspy A.F."/>
            <person name="Dyer D.W."/>
            <person name="Thune R.L."/>
            <person name="Waldbieser G.C."/>
            <person name="Schuster S.C."/>
            <person name="Gipson J."/>
            <person name="Zaitshik J."/>
            <person name="Landry C."/>
            <person name="Lawrence M.L."/>
        </authorList>
    </citation>
    <scope>NUCLEOTIDE SEQUENCE [LARGE SCALE GENOMIC DNA]</scope>
    <source>
        <strain evidence="8">93-146</strain>
    </source>
</reference>
<dbReference type="PANTHER" id="PTHR33217:SF7">
    <property type="entry name" value="TRANSPOSASE FOR INSERTION SEQUENCE ELEMENT IS1081"/>
    <property type="match status" value="1"/>
</dbReference>
<dbReference type="Pfam" id="PF00872">
    <property type="entry name" value="Transposase_mut"/>
    <property type="match status" value="1"/>
</dbReference>
<evidence type="ECO:0000256" key="3">
    <source>
        <dbReference type="ARBA" id="ARBA00022578"/>
    </source>
</evidence>
<dbReference type="AlphaFoldDB" id="C5BAQ2"/>
<keyword evidence="5 6" id="KW-0233">DNA recombination</keyword>
<comment type="function">
    <text evidence="1 6">Required for the transposition of the insertion element.</text>
</comment>
<sequence length="56" mass="6438">MGMTGISRSQVSSLCHGIDERVQAFLQRPLEGEWPYLWLDATYVKVRKNGRGSAWR</sequence>
<proteinExistence type="inferred from homology"/>
<dbReference type="GO" id="GO:0006313">
    <property type="term" value="P:DNA transposition"/>
    <property type="evidence" value="ECO:0007669"/>
    <property type="project" value="UniProtKB-UniRule"/>
</dbReference>
<dbReference type="KEGG" id="eic:NT01EI_3109"/>
<organism evidence="7 8">
    <name type="scientific">Edwardsiella ictaluri (strain 93-146)</name>
    <dbReference type="NCBI Taxonomy" id="634503"/>
    <lineage>
        <taxon>Bacteria</taxon>
        <taxon>Pseudomonadati</taxon>
        <taxon>Pseudomonadota</taxon>
        <taxon>Gammaproteobacteria</taxon>
        <taxon>Enterobacterales</taxon>
        <taxon>Hafniaceae</taxon>
        <taxon>Edwardsiella</taxon>
    </lineage>
</organism>
<dbReference type="GO" id="GO:0003677">
    <property type="term" value="F:DNA binding"/>
    <property type="evidence" value="ECO:0007669"/>
    <property type="project" value="UniProtKB-UniRule"/>
</dbReference>
<dbReference type="GO" id="GO:0004803">
    <property type="term" value="F:transposase activity"/>
    <property type="evidence" value="ECO:0007669"/>
    <property type="project" value="UniProtKB-UniRule"/>
</dbReference>